<dbReference type="OrthoDB" id="2219495at2759"/>
<dbReference type="InterPro" id="IPR036188">
    <property type="entry name" value="FAD/NAD-bd_sf"/>
</dbReference>
<feature type="region of interest" description="Disordered" evidence="6">
    <location>
        <begin position="391"/>
        <end position="429"/>
    </location>
</feature>
<evidence type="ECO:0000256" key="4">
    <source>
        <dbReference type="ARBA" id="ARBA00022827"/>
    </source>
</evidence>
<keyword evidence="5" id="KW-0560">Oxidoreductase</keyword>
<dbReference type="PANTHER" id="PTHR10961:SF46">
    <property type="entry name" value="PEROXISOMAL SARCOSINE OXIDASE"/>
    <property type="match status" value="1"/>
</dbReference>
<dbReference type="GO" id="GO:0004657">
    <property type="term" value="F:proline dehydrogenase activity"/>
    <property type="evidence" value="ECO:0007669"/>
    <property type="project" value="TreeGrafter"/>
</dbReference>
<dbReference type="InterPro" id="IPR045170">
    <property type="entry name" value="MTOX"/>
</dbReference>
<dbReference type="InterPro" id="IPR006076">
    <property type="entry name" value="FAD-dep_OxRdtase"/>
</dbReference>
<dbReference type="AlphaFoldDB" id="A0A8H6SET3"/>
<reference evidence="8" key="1">
    <citation type="submission" date="2020-05" db="EMBL/GenBank/DDBJ databases">
        <title>Mycena genomes resolve the evolution of fungal bioluminescence.</title>
        <authorList>
            <person name="Tsai I.J."/>
        </authorList>
    </citation>
    <scope>NUCLEOTIDE SEQUENCE</scope>
    <source>
        <strain evidence="8">110903Hualien_Pintung</strain>
    </source>
</reference>
<proteinExistence type="inferred from homology"/>
<evidence type="ECO:0000256" key="5">
    <source>
        <dbReference type="ARBA" id="ARBA00023002"/>
    </source>
</evidence>
<dbReference type="GO" id="GO:0008115">
    <property type="term" value="F:sarcosine oxidase activity"/>
    <property type="evidence" value="ECO:0007669"/>
    <property type="project" value="TreeGrafter"/>
</dbReference>
<comment type="cofactor">
    <cofactor evidence="1">
        <name>FAD</name>
        <dbReference type="ChEBI" id="CHEBI:57692"/>
    </cofactor>
</comment>
<sequence length="429" mass="46313">MSAPRKTVIIGSGCFGLSTALHLLQRGWTDITILDKAPTLPAPDGASNDFNRIVRTSYSDPFYASLAQDAIREWKKADEWQDTYHESSVLVLGSDTGPAYARESYKNDAAMGLRVESLQTLDAVRGIFPEAVKTGDFAGLTGYLNRDGGWANASQGVSILIEKIKQLGGKILSGKSVVEIVHAGSSLKATGVRCSDGTVFDADLVVLASGSWTASAFPEYSIGDLYRATGQSVAMVQLTPEEGLAYRDIPVILEFENGFYIFPPNDKNIVKMAIHAAGYTHSQPVGTKSVSTPRTILSNPADGLRIPNEKVRDLRAGLRAMYPALAEKPFVATRLCWYNDTVDGDWVIGFHPASQNTVVFATGGSGHAYKFLPVIGRLVADAIEGKLDPSVAEKFSPTRPTSSHADESRHDSTQELDLQSLCTPQDLEP</sequence>
<dbReference type="GO" id="GO:0050031">
    <property type="term" value="F:L-pipecolate oxidase activity"/>
    <property type="evidence" value="ECO:0007669"/>
    <property type="project" value="TreeGrafter"/>
</dbReference>
<comment type="similarity">
    <text evidence="2">Belongs to the MSOX/MTOX family.</text>
</comment>
<dbReference type="Gene3D" id="3.50.50.60">
    <property type="entry name" value="FAD/NAD(P)-binding domain"/>
    <property type="match status" value="1"/>
</dbReference>
<keyword evidence="4" id="KW-0274">FAD</keyword>
<name>A0A8H6SET3_MYCCL</name>
<accession>A0A8H6SET3</accession>
<evidence type="ECO:0000256" key="2">
    <source>
        <dbReference type="ARBA" id="ARBA00010989"/>
    </source>
</evidence>
<keyword evidence="9" id="KW-1185">Reference proteome</keyword>
<organism evidence="8 9">
    <name type="scientific">Mycena chlorophos</name>
    <name type="common">Agaric fungus</name>
    <name type="synonym">Agaricus chlorophos</name>
    <dbReference type="NCBI Taxonomy" id="658473"/>
    <lineage>
        <taxon>Eukaryota</taxon>
        <taxon>Fungi</taxon>
        <taxon>Dikarya</taxon>
        <taxon>Basidiomycota</taxon>
        <taxon>Agaricomycotina</taxon>
        <taxon>Agaricomycetes</taxon>
        <taxon>Agaricomycetidae</taxon>
        <taxon>Agaricales</taxon>
        <taxon>Marasmiineae</taxon>
        <taxon>Mycenaceae</taxon>
        <taxon>Mycena</taxon>
    </lineage>
</organism>
<dbReference type="GO" id="GO:0050660">
    <property type="term" value="F:flavin adenine dinucleotide binding"/>
    <property type="evidence" value="ECO:0007669"/>
    <property type="project" value="InterPro"/>
</dbReference>
<dbReference type="PANTHER" id="PTHR10961">
    <property type="entry name" value="PEROXISOMAL SARCOSINE OXIDASE"/>
    <property type="match status" value="1"/>
</dbReference>
<evidence type="ECO:0000259" key="7">
    <source>
        <dbReference type="Pfam" id="PF01266"/>
    </source>
</evidence>
<keyword evidence="3" id="KW-0285">Flavoprotein</keyword>
<comment type="caution">
    <text evidence="8">The sequence shown here is derived from an EMBL/GenBank/DDBJ whole genome shotgun (WGS) entry which is preliminary data.</text>
</comment>
<dbReference type="SUPFAM" id="SSF51905">
    <property type="entry name" value="FAD/NAD(P)-binding domain"/>
    <property type="match status" value="1"/>
</dbReference>
<feature type="compositionally biased region" description="Basic and acidic residues" evidence="6">
    <location>
        <begin position="404"/>
        <end position="413"/>
    </location>
</feature>
<evidence type="ECO:0000313" key="8">
    <source>
        <dbReference type="EMBL" id="KAF7298069.1"/>
    </source>
</evidence>
<gene>
    <name evidence="8" type="ORF">HMN09_01028200</name>
</gene>
<dbReference type="Pfam" id="PF01266">
    <property type="entry name" value="DAO"/>
    <property type="match status" value="1"/>
</dbReference>
<evidence type="ECO:0000256" key="3">
    <source>
        <dbReference type="ARBA" id="ARBA00022630"/>
    </source>
</evidence>
<evidence type="ECO:0000256" key="1">
    <source>
        <dbReference type="ARBA" id="ARBA00001974"/>
    </source>
</evidence>
<protein>
    <submittedName>
        <fullName evidence="8">DAO domain-containing protein</fullName>
    </submittedName>
</protein>
<dbReference type="Gene3D" id="3.30.9.10">
    <property type="entry name" value="D-Amino Acid Oxidase, subunit A, domain 2"/>
    <property type="match status" value="1"/>
</dbReference>
<evidence type="ECO:0000256" key="6">
    <source>
        <dbReference type="SAM" id="MobiDB-lite"/>
    </source>
</evidence>
<evidence type="ECO:0000313" key="9">
    <source>
        <dbReference type="Proteomes" id="UP000613580"/>
    </source>
</evidence>
<dbReference type="Proteomes" id="UP000613580">
    <property type="component" value="Unassembled WGS sequence"/>
</dbReference>
<feature type="domain" description="FAD dependent oxidoreductase" evidence="7">
    <location>
        <begin position="7"/>
        <end position="381"/>
    </location>
</feature>
<dbReference type="EMBL" id="JACAZE010000015">
    <property type="protein sequence ID" value="KAF7298069.1"/>
    <property type="molecule type" value="Genomic_DNA"/>
</dbReference>